<gene>
    <name evidence="1" type="ORF">LKE05_08655</name>
</gene>
<keyword evidence="2" id="KW-1185">Reference proteome</keyword>
<name>A0AAE3E048_9FIRM</name>
<proteinExistence type="predicted"/>
<protein>
    <recommendedName>
        <fullName evidence="3">DUF3168 domain-containing protein</fullName>
    </recommendedName>
</protein>
<comment type="caution">
    <text evidence="1">The sequence shown here is derived from an EMBL/GenBank/DDBJ whole genome shotgun (WGS) entry which is preliminary data.</text>
</comment>
<reference evidence="1 2" key="1">
    <citation type="submission" date="2021-10" db="EMBL/GenBank/DDBJ databases">
        <title>Anaerobic single-cell dispensing facilitates the cultivation of human gut bacteria.</title>
        <authorList>
            <person name="Afrizal A."/>
        </authorList>
    </citation>
    <scope>NUCLEOTIDE SEQUENCE [LARGE SCALE GENOMIC DNA]</scope>
    <source>
        <strain evidence="1 2">CLA-AA-H232</strain>
    </source>
</reference>
<evidence type="ECO:0008006" key="3">
    <source>
        <dbReference type="Google" id="ProtNLM"/>
    </source>
</evidence>
<dbReference type="AlphaFoldDB" id="A0AAE3E048"/>
<evidence type="ECO:0000313" key="1">
    <source>
        <dbReference type="EMBL" id="MCC2210855.1"/>
    </source>
</evidence>
<accession>A0AAE3E048</accession>
<dbReference type="EMBL" id="JAJEQM010000011">
    <property type="protein sequence ID" value="MCC2210855.1"/>
    <property type="molecule type" value="Genomic_DNA"/>
</dbReference>
<evidence type="ECO:0000313" key="2">
    <source>
        <dbReference type="Proteomes" id="UP001198242"/>
    </source>
</evidence>
<sequence>MIDINAEAEKSLSDVKCKAVFQYPKNFNNLPIISYYTVTECGGFYADNDESIQDGHIQIDIWAEIPKECSDLAAEVNEVMTKDSWVREMSMDIPENDKKIYHKTMRFQKYFTL</sequence>
<organism evidence="1 2">
    <name type="scientific">Hominilimicola fabiformis</name>
    <dbReference type="NCBI Taxonomy" id="2885356"/>
    <lineage>
        <taxon>Bacteria</taxon>
        <taxon>Bacillati</taxon>
        <taxon>Bacillota</taxon>
        <taxon>Clostridia</taxon>
        <taxon>Eubacteriales</taxon>
        <taxon>Oscillospiraceae</taxon>
        <taxon>Hominilimicola</taxon>
    </lineage>
</organism>
<dbReference type="Proteomes" id="UP001198242">
    <property type="component" value="Unassembled WGS sequence"/>
</dbReference>
<dbReference type="RefSeq" id="WP_308456555.1">
    <property type="nucleotide sequence ID" value="NZ_JAJEQM010000011.1"/>
</dbReference>